<feature type="non-terminal residue" evidence="2">
    <location>
        <position position="1"/>
    </location>
</feature>
<dbReference type="Pfam" id="PF00753">
    <property type="entry name" value="Lactamase_B"/>
    <property type="match status" value="1"/>
</dbReference>
<gene>
    <name evidence="2" type="ORF">S01H1_67032</name>
</gene>
<accession>X0WXA9</accession>
<dbReference type="PANTHER" id="PTHR23131:SF0">
    <property type="entry name" value="ENDORIBONUCLEASE LACTB2"/>
    <property type="match status" value="1"/>
</dbReference>
<dbReference type="AlphaFoldDB" id="X0WXA9"/>
<reference evidence="2" key="1">
    <citation type="journal article" date="2014" name="Front. Microbiol.">
        <title>High frequency of phylogenetically diverse reductive dehalogenase-homologous genes in deep subseafloor sedimentary metagenomes.</title>
        <authorList>
            <person name="Kawai M."/>
            <person name="Futagami T."/>
            <person name="Toyoda A."/>
            <person name="Takaki Y."/>
            <person name="Nishi S."/>
            <person name="Hori S."/>
            <person name="Arai W."/>
            <person name="Tsubouchi T."/>
            <person name="Morono Y."/>
            <person name="Uchiyama I."/>
            <person name="Ito T."/>
            <person name="Fujiyama A."/>
            <person name="Inagaki F."/>
            <person name="Takami H."/>
        </authorList>
    </citation>
    <scope>NUCLEOTIDE SEQUENCE</scope>
    <source>
        <strain evidence="2">Expedition CK06-06</strain>
    </source>
</reference>
<dbReference type="Gene3D" id="3.60.15.10">
    <property type="entry name" value="Ribonuclease Z/Hydroxyacylglutathione hydrolase-like"/>
    <property type="match status" value="1"/>
</dbReference>
<name>X0WXA9_9ZZZZ</name>
<dbReference type="PANTHER" id="PTHR23131">
    <property type="entry name" value="ENDORIBONUCLEASE LACTB2"/>
    <property type="match status" value="1"/>
</dbReference>
<dbReference type="InterPro" id="IPR050662">
    <property type="entry name" value="Sec-metab_biosynth-thioest"/>
</dbReference>
<evidence type="ECO:0000259" key="1">
    <source>
        <dbReference type="Pfam" id="PF00753"/>
    </source>
</evidence>
<organism evidence="2">
    <name type="scientific">marine sediment metagenome</name>
    <dbReference type="NCBI Taxonomy" id="412755"/>
    <lineage>
        <taxon>unclassified sequences</taxon>
        <taxon>metagenomes</taxon>
        <taxon>ecological metagenomes</taxon>
    </lineage>
</organism>
<dbReference type="InterPro" id="IPR001279">
    <property type="entry name" value="Metallo-B-lactamas"/>
</dbReference>
<proteinExistence type="predicted"/>
<comment type="caution">
    <text evidence="2">The sequence shown here is derived from an EMBL/GenBank/DDBJ whole genome shotgun (WGS) entry which is preliminary data.</text>
</comment>
<dbReference type="SUPFAM" id="SSF56281">
    <property type="entry name" value="Metallo-hydrolase/oxidoreductase"/>
    <property type="match status" value="1"/>
</dbReference>
<dbReference type="InterPro" id="IPR036866">
    <property type="entry name" value="RibonucZ/Hydroxyglut_hydro"/>
</dbReference>
<feature type="domain" description="Metallo-beta-lactamase" evidence="1">
    <location>
        <begin position="73"/>
        <end position="154"/>
    </location>
</feature>
<protein>
    <recommendedName>
        <fullName evidence="1">Metallo-beta-lactamase domain-containing protein</fullName>
    </recommendedName>
</protein>
<evidence type="ECO:0000313" key="2">
    <source>
        <dbReference type="EMBL" id="GAG35335.1"/>
    </source>
</evidence>
<sequence>RVCFFNMVGDYLNGRDKICLFSPSAWLKGLLPVVIAEENYLKNTIAALFSDMGAIPLPFLRTLFLPSDYSAECILDEDQSISYLPHWVIIKTPGHTDDSICFYSSDEKTIISGDTILNMKGNGELNNFCCDPDAIKESFKKLLPLDVKNIYPGHGKPLFNLDGLGNVTQ</sequence>
<dbReference type="EMBL" id="BARS01044357">
    <property type="protein sequence ID" value="GAG35335.1"/>
    <property type="molecule type" value="Genomic_DNA"/>
</dbReference>